<keyword evidence="2" id="KW-1185">Reference proteome</keyword>
<dbReference type="EMBL" id="CP022437">
    <property type="protein sequence ID" value="ASN05444.1"/>
    <property type="molecule type" value="Genomic_DNA"/>
</dbReference>
<sequence>METSLRAAHWIHMGDGVTGAPVIELRYMYGLHTVPIKDNMVTYYQTGVAPRRATTRPQDLRSWG</sequence>
<reference evidence="1 2" key="1">
    <citation type="journal article" date="2003" name="Int. J. Syst. Evol. Microbiol.">
        <title>Virgibacillus carmonensis sp. nov., Virgibacillus necropolis sp. nov. and Virgibacillus picturae sp. nov., three novel species isolated from deteriorated mural paintings, transfer of the species of the genus salibacillus to Virgibacillus, as Virgibacillus marismortui comb. nov. and Virgibacillus salexigens comb. nov., and emended description of the genus Virgibacillus.</title>
        <authorList>
            <person name="Heyrman J."/>
            <person name="Logan N.A."/>
            <person name="Busse H.J."/>
            <person name="Balcaen A."/>
            <person name="Lebbe L."/>
            <person name="Rodriguez-Diaz M."/>
            <person name="Swings J."/>
            <person name="De Vos P."/>
        </authorList>
    </citation>
    <scope>NUCLEOTIDE SEQUENCE [LARGE SCALE GENOMIC DNA]</scope>
    <source>
        <strain evidence="1 2">LMG 19488</strain>
    </source>
</reference>
<evidence type="ECO:0000313" key="2">
    <source>
        <dbReference type="Proteomes" id="UP000204391"/>
    </source>
</evidence>
<dbReference type="Proteomes" id="UP000204391">
    <property type="component" value="Chromosome"/>
</dbReference>
<name>A0A221MCS9_9BACI</name>
<gene>
    <name evidence="1" type="ORF">CFK40_10700</name>
</gene>
<accession>A0A221MCS9</accession>
<dbReference type="AlphaFoldDB" id="A0A221MCS9"/>
<proteinExistence type="predicted"/>
<evidence type="ECO:0000313" key="1">
    <source>
        <dbReference type="EMBL" id="ASN05444.1"/>
    </source>
</evidence>
<protein>
    <submittedName>
        <fullName evidence="1">Uncharacterized protein</fullName>
    </submittedName>
</protein>
<dbReference type="KEGG" id="vne:CFK40_10700"/>
<organism evidence="1 2">
    <name type="scientific">Virgibacillus necropolis</name>
    <dbReference type="NCBI Taxonomy" id="163877"/>
    <lineage>
        <taxon>Bacteria</taxon>
        <taxon>Bacillati</taxon>
        <taxon>Bacillota</taxon>
        <taxon>Bacilli</taxon>
        <taxon>Bacillales</taxon>
        <taxon>Bacillaceae</taxon>
        <taxon>Virgibacillus</taxon>
    </lineage>
</organism>